<name>A0A975HHT5_9GAMM</name>
<dbReference type="KEGG" id="psym:J1N51_12460"/>
<evidence type="ECO:0000256" key="1">
    <source>
        <dbReference type="SAM" id="SignalP"/>
    </source>
</evidence>
<dbReference type="PANTHER" id="PTHR36175">
    <property type="entry name" value="CYANOPHYCINASE"/>
    <property type="match status" value="1"/>
</dbReference>
<accession>A0A975HHT5</accession>
<dbReference type="EMBL" id="CP072110">
    <property type="protein sequence ID" value="QTH63526.1"/>
    <property type="molecule type" value="Genomic_DNA"/>
</dbReference>
<sequence length="614" mass="68356">MIKQGFSAILKSKLGLAIALSLSSVVLSFGSYAASFSSTTDSNKIGKTNAQTLLIGGDLRLCTSLERDNCQADVEFNSAAYTGPLFDLHKSYTSSIRETLTRLPQYRSEALLTLIDQLESPNWAGKRIGLTHRELKLGLLRVVPHAMEKVKRGQWQLLLDHLETEVVEKRFLQRARNKKVEVSLEHTADDFSVKALRQIKERAKGEKVLVITSGNTDAFADVDWLIETLEQVDLEPTWLPIDAAVIRATHSADSSQLLSEEQRTALCDTLPSIREKEVGRFNRHNLYPSLHKQMLEHCKEPNDSLALIDEADAILLWGQNPHTLSQSLMVSQGIASQYWQRIVQRHNIGELLIVANDGVVPALTGTNRDNAAIITGDSHDALLYGFEYVTNASATYPNPHTTANLLGKIGNHATSFTLGVFDNIMFDTRFSERGNQGRLMSLVSLARPNFAIGIDSRTTLLIKEKGNIQEFFVEGEGGVAVFDNRKIKINTLVPVQFGQVVMSYLTEGDMMNINNNEVSFDFADWKFSSSHYGQSVVQSGQVFKSDNFFKTMYMLCSTGGKTATLKHVELGKGHQINVKKQVRAASVNGSRNVNGKNYRYCSFRGYEIEAKVKL</sequence>
<gene>
    <name evidence="2" type="ORF">J1N51_12460</name>
</gene>
<feature type="chain" id="PRO_5037540104" description="Cyanophycinase" evidence="1">
    <location>
        <begin position="34"/>
        <end position="614"/>
    </location>
</feature>
<keyword evidence="1" id="KW-0732">Signal</keyword>
<protein>
    <recommendedName>
        <fullName evidence="4">Cyanophycinase</fullName>
    </recommendedName>
</protein>
<dbReference type="AlphaFoldDB" id="A0A975HHT5"/>
<dbReference type="Proteomes" id="UP000682739">
    <property type="component" value="Chromosome"/>
</dbReference>
<keyword evidence="3" id="KW-1185">Reference proteome</keyword>
<evidence type="ECO:0000313" key="2">
    <source>
        <dbReference type="EMBL" id="QTH63526.1"/>
    </source>
</evidence>
<dbReference type="PANTHER" id="PTHR36175:SF1">
    <property type="entry name" value="CYANOPHYCINASE"/>
    <property type="match status" value="1"/>
</dbReference>
<dbReference type="RefSeq" id="WP_208831582.1">
    <property type="nucleotide sequence ID" value="NZ_CP072110.1"/>
</dbReference>
<feature type="signal peptide" evidence="1">
    <location>
        <begin position="1"/>
        <end position="33"/>
    </location>
</feature>
<evidence type="ECO:0000313" key="3">
    <source>
        <dbReference type="Proteomes" id="UP000682739"/>
    </source>
</evidence>
<reference evidence="2" key="1">
    <citation type="submission" date="2021-03" db="EMBL/GenBank/DDBJ databases">
        <title>Description of Psychrosphaera ytuae sp. nov. isolated from deep sea sediment of South China Sea.</title>
        <authorList>
            <person name="Zhang J."/>
            <person name="Xu X.-D."/>
        </authorList>
    </citation>
    <scope>NUCLEOTIDE SEQUENCE</scope>
    <source>
        <strain evidence="2">MTZ26</strain>
    </source>
</reference>
<proteinExistence type="predicted"/>
<organism evidence="2 3">
    <name type="scientific">Psychrosphaera ytuae</name>
    <dbReference type="NCBI Taxonomy" id="2820710"/>
    <lineage>
        <taxon>Bacteria</taxon>
        <taxon>Pseudomonadati</taxon>
        <taxon>Pseudomonadota</taxon>
        <taxon>Gammaproteobacteria</taxon>
        <taxon>Alteromonadales</taxon>
        <taxon>Pseudoalteromonadaceae</taxon>
        <taxon>Psychrosphaera</taxon>
    </lineage>
</organism>
<dbReference type="Gene3D" id="3.40.50.880">
    <property type="match status" value="1"/>
</dbReference>
<evidence type="ECO:0008006" key="4">
    <source>
        <dbReference type="Google" id="ProtNLM"/>
    </source>
</evidence>
<dbReference type="InterPro" id="IPR029062">
    <property type="entry name" value="Class_I_gatase-like"/>
</dbReference>